<evidence type="ECO:0000313" key="2">
    <source>
        <dbReference type="EMBL" id="KAG2604760.1"/>
    </source>
</evidence>
<protein>
    <submittedName>
        <fullName evidence="2">Uncharacterized protein</fullName>
    </submittedName>
</protein>
<organism evidence="2 3">
    <name type="scientific">Panicum virgatum</name>
    <name type="common">Blackwell switchgrass</name>
    <dbReference type="NCBI Taxonomy" id="38727"/>
    <lineage>
        <taxon>Eukaryota</taxon>
        <taxon>Viridiplantae</taxon>
        <taxon>Streptophyta</taxon>
        <taxon>Embryophyta</taxon>
        <taxon>Tracheophyta</taxon>
        <taxon>Spermatophyta</taxon>
        <taxon>Magnoliopsida</taxon>
        <taxon>Liliopsida</taxon>
        <taxon>Poales</taxon>
        <taxon>Poaceae</taxon>
        <taxon>PACMAD clade</taxon>
        <taxon>Panicoideae</taxon>
        <taxon>Panicodae</taxon>
        <taxon>Paniceae</taxon>
        <taxon>Panicinae</taxon>
        <taxon>Panicum</taxon>
        <taxon>Panicum sect. Hiantes</taxon>
    </lineage>
</organism>
<dbReference type="EMBL" id="CM029044">
    <property type="protein sequence ID" value="KAG2604760.1"/>
    <property type="molecule type" value="Genomic_DNA"/>
</dbReference>
<feature type="region of interest" description="Disordered" evidence="1">
    <location>
        <begin position="1"/>
        <end position="20"/>
    </location>
</feature>
<reference evidence="2" key="1">
    <citation type="submission" date="2020-05" db="EMBL/GenBank/DDBJ databases">
        <title>WGS assembly of Panicum virgatum.</title>
        <authorList>
            <person name="Lovell J.T."/>
            <person name="Jenkins J."/>
            <person name="Shu S."/>
            <person name="Juenger T.E."/>
            <person name="Schmutz J."/>
        </authorList>
    </citation>
    <scope>NUCLEOTIDE SEQUENCE</scope>
    <source>
        <strain evidence="2">AP13</strain>
    </source>
</reference>
<gene>
    <name evidence="2" type="ORF">PVAP13_4NG156429</name>
</gene>
<proteinExistence type="predicted"/>
<keyword evidence="3" id="KW-1185">Reference proteome</keyword>
<name>A0A8T0T100_PANVG</name>
<feature type="region of interest" description="Disordered" evidence="1">
    <location>
        <begin position="48"/>
        <end position="208"/>
    </location>
</feature>
<feature type="compositionally biased region" description="Basic residues" evidence="1">
    <location>
        <begin position="1"/>
        <end position="10"/>
    </location>
</feature>
<feature type="compositionally biased region" description="Basic residues" evidence="1">
    <location>
        <begin position="250"/>
        <end position="264"/>
    </location>
</feature>
<evidence type="ECO:0000313" key="3">
    <source>
        <dbReference type="Proteomes" id="UP000823388"/>
    </source>
</evidence>
<accession>A0A8T0T100</accession>
<feature type="compositionally biased region" description="Low complexity" evidence="1">
    <location>
        <begin position="190"/>
        <end position="208"/>
    </location>
</feature>
<dbReference type="AlphaFoldDB" id="A0A8T0T100"/>
<dbReference type="Proteomes" id="UP000823388">
    <property type="component" value="Chromosome 4N"/>
</dbReference>
<comment type="caution">
    <text evidence="2">The sequence shown here is derived from an EMBL/GenBank/DDBJ whole genome shotgun (WGS) entry which is preliminary data.</text>
</comment>
<feature type="region of interest" description="Disordered" evidence="1">
    <location>
        <begin position="233"/>
        <end position="270"/>
    </location>
</feature>
<sequence>MHPVHKNRHLQHTEAKAHATRRPFISRAACEGDLAAGGALLRRFPLGSASPWRRSRGRWRPPPPIRARLGESSARSGQRGSSAPPSSTSTPPSSTSSTSAPPSSTLRTSGAPPPPPDPCARRRRIHALEDTPPDPCARGHATGSVRSAEAVARPGGGEAAAEAMARPRRRSAAACPTSMAASLLPRAHRPPSLSQVALPPSLPPSLAAPAVRSLDPVARRRRRVARGTEAALVARRRFRSSSTPWPRPTPRPRRPRAGRRRHRQPLLPRCPCRPGPSLSLPCGCL</sequence>
<feature type="compositionally biased region" description="Low complexity" evidence="1">
    <location>
        <begin position="72"/>
        <end position="105"/>
    </location>
</feature>
<evidence type="ECO:0000256" key="1">
    <source>
        <dbReference type="SAM" id="MobiDB-lite"/>
    </source>
</evidence>
<feature type="compositionally biased region" description="Low complexity" evidence="1">
    <location>
        <begin position="148"/>
        <end position="164"/>
    </location>
</feature>